<dbReference type="PANTHER" id="PTHR44051">
    <property type="entry name" value="GLUTATHIONE S-TRANSFERASE-RELATED"/>
    <property type="match status" value="1"/>
</dbReference>
<dbReference type="Proteomes" id="UP000231070">
    <property type="component" value="Unassembled WGS sequence"/>
</dbReference>
<dbReference type="Pfam" id="PF00043">
    <property type="entry name" value="GST_C"/>
    <property type="match status" value="1"/>
</dbReference>
<dbReference type="PROSITE" id="PS50404">
    <property type="entry name" value="GST_NTER"/>
    <property type="match status" value="1"/>
</dbReference>
<comment type="similarity">
    <text evidence="1">Belongs to the GST superfamily.</text>
</comment>
<keyword evidence="4" id="KW-0808">Transferase</keyword>
<dbReference type="SFLD" id="SFLDG00358">
    <property type="entry name" value="Main_(cytGST)"/>
    <property type="match status" value="1"/>
</dbReference>
<protein>
    <submittedName>
        <fullName evidence="4">Glutathione S-transferase</fullName>
    </submittedName>
</protein>
<dbReference type="OrthoDB" id="9803562at2"/>
<proteinExistence type="inferred from homology"/>
<dbReference type="PROSITE" id="PS50405">
    <property type="entry name" value="GST_CTER"/>
    <property type="match status" value="1"/>
</dbReference>
<dbReference type="SFLD" id="SFLDG01151">
    <property type="entry name" value="Main.2:_Nu-like"/>
    <property type="match status" value="1"/>
</dbReference>
<evidence type="ECO:0000259" key="3">
    <source>
        <dbReference type="PROSITE" id="PS50405"/>
    </source>
</evidence>
<dbReference type="InterPro" id="IPR040079">
    <property type="entry name" value="Glutathione_S-Trfase"/>
</dbReference>
<dbReference type="SUPFAM" id="SSF52833">
    <property type="entry name" value="Thioredoxin-like"/>
    <property type="match status" value="1"/>
</dbReference>
<dbReference type="GO" id="GO:0016740">
    <property type="term" value="F:transferase activity"/>
    <property type="evidence" value="ECO:0007669"/>
    <property type="project" value="UniProtKB-KW"/>
</dbReference>
<dbReference type="InterPro" id="IPR004045">
    <property type="entry name" value="Glutathione_S-Trfase_N"/>
</dbReference>
<dbReference type="Gene3D" id="1.20.1050.10">
    <property type="match status" value="1"/>
</dbReference>
<name>A0A2G9X272_9HYPH</name>
<evidence type="ECO:0000259" key="2">
    <source>
        <dbReference type="PROSITE" id="PS50404"/>
    </source>
</evidence>
<feature type="domain" description="GST C-terminal" evidence="3">
    <location>
        <begin position="96"/>
        <end position="217"/>
    </location>
</feature>
<gene>
    <name evidence="4" type="ORF">CJ014_02930</name>
</gene>
<reference evidence="4 5" key="1">
    <citation type="submission" date="2017-08" db="EMBL/GenBank/DDBJ databases">
        <title>Pleomorphomonas carboxidotrophicus sp. nov., a new mesophilic hydrogenogenic carboxidotroph.</title>
        <authorList>
            <person name="Esquivel-Elizondo S."/>
            <person name="Krajmalnik-Brown R."/>
            <person name="Maldonado J."/>
        </authorList>
    </citation>
    <scope>NUCLEOTIDE SEQUENCE [LARGE SCALE GENOMIC DNA]</scope>
    <source>
        <strain evidence="4 5">SVCO-16</strain>
    </source>
</reference>
<dbReference type="SUPFAM" id="SSF47616">
    <property type="entry name" value="GST C-terminal domain-like"/>
    <property type="match status" value="1"/>
</dbReference>
<dbReference type="RefSeq" id="WP_100078995.1">
    <property type="nucleotide sequence ID" value="NZ_NQVN01000001.1"/>
</dbReference>
<keyword evidence="5" id="KW-1185">Reference proteome</keyword>
<dbReference type="InterPro" id="IPR010987">
    <property type="entry name" value="Glutathione-S-Trfase_C-like"/>
</dbReference>
<dbReference type="CDD" id="cd10291">
    <property type="entry name" value="GST_C_YfcG_like"/>
    <property type="match status" value="1"/>
</dbReference>
<dbReference type="Gene3D" id="3.40.30.10">
    <property type="entry name" value="Glutaredoxin"/>
    <property type="match status" value="1"/>
</dbReference>
<evidence type="ECO:0000313" key="4">
    <source>
        <dbReference type="EMBL" id="PIP01058.1"/>
    </source>
</evidence>
<dbReference type="SFLD" id="SFLDS00019">
    <property type="entry name" value="Glutathione_Transferase_(cytos"/>
    <property type="match status" value="1"/>
</dbReference>
<dbReference type="Pfam" id="PF02798">
    <property type="entry name" value="GST_N"/>
    <property type="match status" value="1"/>
</dbReference>
<evidence type="ECO:0000256" key="1">
    <source>
        <dbReference type="RuleBase" id="RU003494"/>
    </source>
</evidence>
<accession>A0A2G9X272</accession>
<dbReference type="PANTHER" id="PTHR44051:SF19">
    <property type="entry name" value="DISULFIDE-BOND OXIDOREDUCTASE YFCG"/>
    <property type="match status" value="1"/>
</dbReference>
<evidence type="ECO:0000313" key="5">
    <source>
        <dbReference type="Proteomes" id="UP000231070"/>
    </source>
</evidence>
<sequence length="235" mass="26598">MTATQTKPIDLYYWPTPNGHKITIMLEELGVPYDLHFINIGKGDQFQPDFLAISPNNKMPAIVDPEGPDGKPISIFESGAILLYLGRKFGKFYPEDERGRVEVEQWLMWQMAGFGPMLGQNHHFALYAPEKLPYAIKRYQDETHRLYGVLEKQLAGKEYVCGDYSIVDIACVGWARGWERQAIEAAEFPNVMAWIDRVSNRPAVAKALAITAPTPPSNLADDKEAQKVLFNQRAR</sequence>
<organism evidence="4 5">
    <name type="scientific">Pleomorphomonas carboxyditropha</name>
    <dbReference type="NCBI Taxonomy" id="2023338"/>
    <lineage>
        <taxon>Bacteria</taxon>
        <taxon>Pseudomonadati</taxon>
        <taxon>Pseudomonadota</taxon>
        <taxon>Alphaproteobacteria</taxon>
        <taxon>Hyphomicrobiales</taxon>
        <taxon>Pleomorphomonadaceae</taxon>
        <taxon>Pleomorphomonas</taxon>
    </lineage>
</organism>
<dbReference type="InterPro" id="IPR036249">
    <property type="entry name" value="Thioredoxin-like_sf"/>
</dbReference>
<feature type="domain" description="GST N-terminal" evidence="2">
    <location>
        <begin position="6"/>
        <end position="93"/>
    </location>
</feature>
<dbReference type="EMBL" id="NQVN01000001">
    <property type="protein sequence ID" value="PIP01058.1"/>
    <property type="molecule type" value="Genomic_DNA"/>
</dbReference>
<dbReference type="CDD" id="cd03048">
    <property type="entry name" value="GST_N_Ure2p_like"/>
    <property type="match status" value="1"/>
</dbReference>
<comment type="caution">
    <text evidence="4">The sequence shown here is derived from an EMBL/GenBank/DDBJ whole genome shotgun (WGS) entry which is preliminary data.</text>
</comment>
<dbReference type="InterPro" id="IPR036282">
    <property type="entry name" value="Glutathione-S-Trfase_C_sf"/>
</dbReference>
<dbReference type="AlphaFoldDB" id="A0A2G9X272"/>
<dbReference type="InterPro" id="IPR004046">
    <property type="entry name" value="GST_C"/>
</dbReference>